<organism evidence="9 10">
    <name type="scientific">Betta splendens</name>
    <name type="common">Siamese fighting fish</name>
    <dbReference type="NCBI Taxonomy" id="158456"/>
    <lineage>
        <taxon>Eukaryota</taxon>
        <taxon>Metazoa</taxon>
        <taxon>Chordata</taxon>
        <taxon>Craniata</taxon>
        <taxon>Vertebrata</taxon>
        <taxon>Euteleostomi</taxon>
        <taxon>Actinopterygii</taxon>
        <taxon>Neopterygii</taxon>
        <taxon>Teleostei</taxon>
        <taxon>Neoteleostei</taxon>
        <taxon>Acanthomorphata</taxon>
        <taxon>Anabantaria</taxon>
        <taxon>Anabantiformes</taxon>
        <taxon>Anabantoidei</taxon>
        <taxon>Osphronemidae</taxon>
        <taxon>Betta</taxon>
    </lineage>
</organism>
<keyword evidence="6" id="KW-0067">ATP-binding</keyword>
<evidence type="ECO:0000313" key="10">
    <source>
        <dbReference type="RefSeq" id="XP_055363009.1"/>
    </source>
</evidence>
<dbReference type="GO" id="GO:0005524">
    <property type="term" value="F:ATP binding"/>
    <property type="evidence" value="ECO:0007669"/>
    <property type="project" value="UniProtKB-KW"/>
</dbReference>
<keyword evidence="4" id="KW-0677">Repeat</keyword>
<evidence type="ECO:0000259" key="8">
    <source>
        <dbReference type="PROSITE" id="PS50837"/>
    </source>
</evidence>
<dbReference type="PROSITE" id="PS50837">
    <property type="entry name" value="NACHT"/>
    <property type="match status" value="1"/>
</dbReference>
<evidence type="ECO:0000256" key="5">
    <source>
        <dbReference type="ARBA" id="ARBA00022741"/>
    </source>
</evidence>
<feature type="compositionally biased region" description="Basic and acidic residues" evidence="7">
    <location>
        <begin position="256"/>
        <end position="269"/>
    </location>
</feature>
<dbReference type="SMART" id="SM00364">
    <property type="entry name" value="LRR_BAC"/>
    <property type="match status" value="10"/>
</dbReference>
<evidence type="ECO:0000256" key="2">
    <source>
        <dbReference type="ARBA" id="ARBA00022490"/>
    </source>
</evidence>
<name>A0A9W2XMX3_BETSP</name>
<dbReference type="Pfam" id="PF14484">
    <property type="entry name" value="FISNA"/>
    <property type="match status" value="1"/>
</dbReference>
<dbReference type="Pfam" id="PF13516">
    <property type="entry name" value="LRR_6"/>
    <property type="match status" value="14"/>
</dbReference>
<protein>
    <submittedName>
        <fullName evidence="10">NACHT, LRR and PYD domains-containing protein 3-like isoform X1</fullName>
    </submittedName>
</protein>
<dbReference type="Proteomes" id="UP000515150">
    <property type="component" value="Chromosome 2"/>
</dbReference>
<evidence type="ECO:0000256" key="6">
    <source>
        <dbReference type="ARBA" id="ARBA00022840"/>
    </source>
</evidence>
<dbReference type="GeneID" id="114845087"/>
<dbReference type="RefSeq" id="XP_055363009.1">
    <property type="nucleotide sequence ID" value="XM_055507034.1"/>
</dbReference>
<dbReference type="KEGG" id="bspl:114845087"/>
<dbReference type="PANTHER" id="PTHR24106">
    <property type="entry name" value="NACHT, LRR AND CARD DOMAINS-CONTAINING"/>
    <property type="match status" value="1"/>
</dbReference>
<feature type="domain" description="NACHT" evidence="8">
    <location>
        <begin position="279"/>
        <end position="433"/>
    </location>
</feature>
<keyword evidence="9" id="KW-1185">Reference proteome</keyword>
<gene>
    <name evidence="10" type="primary">LOC114845087</name>
</gene>
<dbReference type="Pfam" id="PF05729">
    <property type="entry name" value="NACHT"/>
    <property type="match status" value="1"/>
</dbReference>
<accession>A0A9W2XMX3</accession>
<evidence type="ECO:0000256" key="1">
    <source>
        <dbReference type="ARBA" id="ARBA00004496"/>
    </source>
</evidence>
<comment type="subcellular location">
    <subcellularLocation>
        <location evidence="1">Cytoplasm</location>
    </subcellularLocation>
</comment>
<dbReference type="Gene3D" id="3.80.10.10">
    <property type="entry name" value="Ribonuclease Inhibitor"/>
    <property type="match status" value="5"/>
</dbReference>
<feature type="region of interest" description="Disordered" evidence="7">
    <location>
        <begin position="1"/>
        <end position="64"/>
    </location>
</feature>
<evidence type="ECO:0000256" key="3">
    <source>
        <dbReference type="ARBA" id="ARBA00022614"/>
    </source>
</evidence>
<dbReference type="SMART" id="SM00365">
    <property type="entry name" value="LRR_SD22"/>
    <property type="match status" value="8"/>
</dbReference>
<dbReference type="GO" id="GO:0005737">
    <property type="term" value="C:cytoplasm"/>
    <property type="evidence" value="ECO:0007669"/>
    <property type="project" value="UniProtKB-SubCell"/>
</dbReference>
<sequence length="1673" mass="188726">MNQCEDREEVAPPSKTSLCGDHENQNKAQRSHQRRGSAEPEPGPGPEPGSGPEPSCVSFKSDQSNDLVINFKHQPVSESQVDQQSSEVPSAQSVQQHQTQLDSIFMLLEENIVTFVKKELKKIKKVLSPDYPECLESQRNDEEELDAEDEEQKKSSRDAFLKITVNFLRRMKQEELVDCLQNLMVPVPEPRPITYYQQMLQSNLQDQFLCVKPGWSEVDQRLDDIYTELYITAGPDSHINTQHEVQQLETTQQKQRSAEEPVKPSDLFKHPPGKYRRIRTVLTNGIAGIGKTVLMTKFVLDWTQQRSNQDVHLIFPFTFRRLNPLKGQKFSLSELIHECIPETESISLEALNYIFTHLQSSGNSNFDKSSFKLLFVFDGLDESRLRLDCSTSEKETGQRDVTESTSVDELLANLIRGKLLRSARIWITTRPAAANQIHGDFVEVVTEVRGFTDPQKEEFFRKRFTDEEQSNTIMSHIKTARSLHIMCHIPVFCWITATVLEDLLETREGGELPKTLTEMYAEFLGFQMDRTKDKYGPEQSSNYIKSLAKLAFKQLLKGNLIFYEEDLKESGIDVRGASVCSGVFTEIFKQERGRKTKDKMFSFVHLSVQEFLAAVHMMLCYTNGKMEELEEFLRKDCDDDDSSLDVVLSRTMFKSLLSPSGHLDLFVRFLHGLCLKSNQRILRGLLGHTENSPETIQRIIKNVKEMNSDRICPDRSINIFHCLMEMNDHSVHQQIQEFLKSENRSEKELSLIQCSALAYMLQMSEEVLEELDLKKYNTSKEGQRRLIPAVRNCRKFKLSDCGLTETHCEVVASALKSNPSHLTHLDLSGNNLQDSSVKVLCAGLESPHCRLETLRLRSCSLSEISCDSLVSALKSNPSHLTQLDLSNNNLQDSGVKHLCGFLESRHCRLETLRLIDCSLSEISCDSVASALKSNPSHLTQLDLSQNYNVQDLGVKRLCVFLESRHCQLETLRLSLCCLSEISCDSLVSALKSNPSHLKQLDLSNNDLQDSGVKHLCGFLESRHCRLETLRLKNCSLSEISCDSLVSALKSNPSHLKQLDLSYNKLQDSGVKHLCGFLESRHCRLETLRLSRCSLSEISCDSLVSALKSNPSHLTQLDLSGKKLQDSGVKHLCGFLESRHCRLETLRLSDCSLSEISCDSLVSALKSNPSHLTQLDLSDNNLQDSSVKHLCGFLASHHCRLETMRLRSCCLSEISCDSLVSALKSNPSHLTQLDLSGNNELQDSGVKHLCGFLESRRCRLETLRLWSCSLSEIGCDSLVSALKSNPSHLKQLDLSLNNLLDSGVKRLCGFLESRHCRLETLRLRGCSLSEISCDSLVSALKSNPSHLTQLDLSQNYNVQDSGLKQLCGFLESRHCQLETLRLRFCSLSEISCDSLVSALKSNPSHLTQLDLSWNNLQDSGVKHLCGFLESCHCRLETLRLSGCSLSEISCDSLVLALKSNPSKLKELDLSFNKLQDSGVQHLCGFLQNRHCRLETLRLNYCSLSEISCDSLVSALKSNPSHLKHLNLSNNNLQDSGVKLLCGFLESRHCRLETLRLIDCSLSKISCDSLASALKFNPSHLTQLDLSDNKLQDSGVKRLCSFLDRRHTQLETLRLSCCSLSEISCDFLVSALKSNPSHLKQLNLRENKLQDSSVKRLRDLVQSPDYGLQTLSWKP</sequence>
<reference evidence="10" key="1">
    <citation type="submission" date="2025-08" db="UniProtKB">
        <authorList>
            <consortium name="RefSeq"/>
        </authorList>
    </citation>
    <scope>IDENTIFICATION</scope>
</reference>
<dbReference type="Pfam" id="PF17779">
    <property type="entry name" value="WHD_NOD2"/>
    <property type="match status" value="1"/>
</dbReference>
<evidence type="ECO:0000256" key="7">
    <source>
        <dbReference type="SAM" id="MobiDB-lite"/>
    </source>
</evidence>
<dbReference type="Pfam" id="PF17776">
    <property type="entry name" value="NLRC4_HD2"/>
    <property type="match status" value="1"/>
</dbReference>
<feature type="compositionally biased region" description="Pro residues" evidence="7">
    <location>
        <begin position="41"/>
        <end position="51"/>
    </location>
</feature>
<dbReference type="InterPro" id="IPR041267">
    <property type="entry name" value="NLRP_HD2"/>
</dbReference>
<dbReference type="SMART" id="SM00368">
    <property type="entry name" value="LRR_RI"/>
    <property type="match status" value="30"/>
</dbReference>
<dbReference type="InterPro" id="IPR001611">
    <property type="entry name" value="Leu-rich_rpt"/>
</dbReference>
<keyword evidence="5" id="KW-0547">Nucleotide-binding</keyword>
<dbReference type="InterPro" id="IPR027417">
    <property type="entry name" value="P-loop_NTPase"/>
</dbReference>
<dbReference type="SMART" id="SM01288">
    <property type="entry name" value="FISNA"/>
    <property type="match status" value="1"/>
</dbReference>
<dbReference type="InterPro" id="IPR041075">
    <property type="entry name" value="NOD1/2_WH"/>
</dbReference>
<dbReference type="InterPro" id="IPR032675">
    <property type="entry name" value="LRR_dom_sf"/>
</dbReference>
<evidence type="ECO:0000313" key="9">
    <source>
        <dbReference type="Proteomes" id="UP000515150"/>
    </source>
</evidence>
<dbReference type="InterPro" id="IPR051261">
    <property type="entry name" value="NLR"/>
</dbReference>
<evidence type="ECO:0000256" key="4">
    <source>
        <dbReference type="ARBA" id="ARBA00022737"/>
    </source>
</evidence>
<dbReference type="PROSITE" id="PS51450">
    <property type="entry name" value="LRR"/>
    <property type="match status" value="6"/>
</dbReference>
<dbReference type="Gene3D" id="3.40.50.300">
    <property type="entry name" value="P-loop containing nucleotide triphosphate hydrolases"/>
    <property type="match status" value="1"/>
</dbReference>
<dbReference type="InterPro" id="IPR006553">
    <property type="entry name" value="Leu-rich_rpt_Cys-con_subtyp"/>
</dbReference>
<feature type="region of interest" description="Disordered" evidence="7">
    <location>
        <begin position="247"/>
        <end position="270"/>
    </location>
</feature>
<dbReference type="InterPro" id="IPR029495">
    <property type="entry name" value="NACHT-assoc"/>
</dbReference>
<keyword evidence="2" id="KW-0963">Cytoplasm</keyword>
<proteinExistence type="predicted"/>
<dbReference type="CDD" id="cd00116">
    <property type="entry name" value="LRR_RI"/>
    <property type="match status" value="1"/>
</dbReference>
<dbReference type="OrthoDB" id="120976at2759"/>
<dbReference type="SUPFAM" id="SSF52047">
    <property type="entry name" value="RNI-like"/>
    <property type="match status" value="3"/>
</dbReference>
<dbReference type="InterPro" id="IPR007111">
    <property type="entry name" value="NACHT_NTPase"/>
</dbReference>
<dbReference type="SMART" id="SM00367">
    <property type="entry name" value="LRR_CC"/>
    <property type="match status" value="6"/>
</dbReference>
<keyword evidence="3" id="KW-0433">Leucine-rich repeat</keyword>